<dbReference type="SUPFAM" id="SSF158472">
    <property type="entry name" value="HAMP domain-like"/>
    <property type="match status" value="1"/>
</dbReference>
<evidence type="ECO:0000256" key="5">
    <source>
        <dbReference type="ARBA" id="ARBA00022692"/>
    </source>
</evidence>
<dbReference type="InterPro" id="IPR003594">
    <property type="entry name" value="HATPase_dom"/>
</dbReference>
<dbReference type="Pfam" id="PF06580">
    <property type="entry name" value="His_kinase"/>
    <property type="match status" value="1"/>
</dbReference>
<dbReference type="Pfam" id="PF00672">
    <property type="entry name" value="HAMP"/>
    <property type="match status" value="1"/>
</dbReference>
<protein>
    <submittedName>
        <fullName evidence="11">Sensor histidine kinase</fullName>
        <ecNumber evidence="11">2.7.13.3</ecNumber>
    </submittedName>
</protein>
<dbReference type="Pfam" id="PF02743">
    <property type="entry name" value="dCache_1"/>
    <property type="match status" value="1"/>
</dbReference>
<organism evidence="11 12">
    <name type="scientific">Cohnella hashimotonis</name>
    <dbReference type="NCBI Taxonomy" id="2826895"/>
    <lineage>
        <taxon>Bacteria</taxon>
        <taxon>Bacillati</taxon>
        <taxon>Bacillota</taxon>
        <taxon>Bacilli</taxon>
        <taxon>Bacillales</taxon>
        <taxon>Paenibacillaceae</taxon>
        <taxon>Cohnella</taxon>
    </lineage>
</organism>
<evidence type="ECO:0000256" key="8">
    <source>
        <dbReference type="ARBA" id="ARBA00023136"/>
    </source>
</evidence>
<dbReference type="RefSeq" id="WP_282911157.1">
    <property type="nucleotide sequence ID" value="NZ_JAGRPV010000001.1"/>
</dbReference>
<sequence>MREEVRQSRRAGGRAGRLGGRLRRQSLKLKLVGTTILLFLVTVSLVSFLSYDRYTRDFQRQSNESTRQTLDQLSLNIDNYIDDLFRLSLSPYNNLQVLQLLDEPTPDSDLARLMRERQIEDFLGQMIVTPRLDILQVYIITATDVYMNGRATLVEPLEPNFRDEAWYRDALATQKATFLSANKTIKSNPGVKVFSIVKQLRSLRDTTKPLAVIKVDANYSGIANLADKVDLGDRGGLVIADRGGNVIYSSLRGPDESKMVSAALASGAGRFHLKENGEKYLVATSPIERADWLAISVGSVKEMNKSAAITRNFTILIAAFCSLFACVVLYWLVRGFLRPLMRLVGLMKQVKLGHLSLRFADARTGDEIGYIGASFNTMLDRIEEMMQENTRLTKEVFETRYLQKEAQIHALLSQIRPHFIYNTLHTIGALIQMGRTEQATDNLEKLSLILRGFASTEQTIPLRRELELLEAYLSIQKSRFGDRLRTKIEVDDSLLDAAIPAVLLQPIVENAVVHSCEARREPTTIRVAAFLEEGVLTLVVSDDGVGIGDAKLAELRGRLADGGALQLEASGGWELRRGIGLVNVHNRLRMRYGELYGLTVDGNHGEGTTVRATLPLLETLPSSISRREGAACAQSK</sequence>
<comment type="caution">
    <text evidence="11">The sequence shown here is derived from an EMBL/GenBank/DDBJ whole genome shotgun (WGS) entry which is preliminary data.</text>
</comment>
<evidence type="ECO:0000256" key="7">
    <source>
        <dbReference type="ARBA" id="ARBA00022989"/>
    </source>
</evidence>
<dbReference type="Gene3D" id="3.30.450.20">
    <property type="entry name" value="PAS domain"/>
    <property type="match status" value="1"/>
</dbReference>
<evidence type="ECO:0000256" key="3">
    <source>
        <dbReference type="ARBA" id="ARBA00022553"/>
    </source>
</evidence>
<dbReference type="EMBL" id="JAGRPV010000001">
    <property type="protein sequence ID" value="MDI4648442.1"/>
    <property type="molecule type" value="Genomic_DNA"/>
</dbReference>
<evidence type="ECO:0000256" key="9">
    <source>
        <dbReference type="SAM" id="Phobius"/>
    </source>
</evidence>
<dbReference type="PROSITE" id="PS50885">
    <property type="entry name" value="HAMP"/>
    <property type="match status" value="1"/>
</dbReference>
<evidence type="ECO:0000256" key="2">
    <source>
        <dbReference type="ARBA" id="ARBA00022475"/>
    </source>
</evidence>
<keyword evidence="12" id="KW-1185">Reference proteome</keyword>
<keyword evidence="4 11" id="KW-0808">Transferase</keyword>
<dbReference type="InterPro" id="IPR003660">
    <property type="entry name" value="HAMP_dom"/>
</dbReference>
<dbReference type="Gene3D" id="3.30.565.10">
    <property type="entry name" value="Histidine kinase-like ATPase, C-terminal domain"/>
    <property type="match status" value="1"/>
</dbReference>
<evidence type="ECO:0000313" key="12">
    <source>
        <dbReference type="Proteomes" id="UP001161691"/>
    </source>
</evidence>
<dbReference type="Gene3D" id="1.10.8.500">
    <property type="entry name" value="HAMP domain in histidine kinase"/>
    <property type="match status" value="1"/>
</dbReference>
<dbReference type="PANTHER" id="PTHR34220:SF7">
    <property type="entry name" value="SENSOR HISTIDINE KINASE YPDA"/>
    <property type="match status" value="1"/>
</dbReference>
<dbReference type="SMART" id="SM00387">
    <property type="entry name" value="HATPase_c"/>
    <property type="match status" value="1"/>
</dbReference>
<proteinExistence type="predicted"/>
<accession>A0ABT6TNK9</accession>
<keyword evidence="5 9" id="KW-0812">Transmembrane</keyword>
<evidence type="ECO:0000256" key="4">
    <source>
        <dbReference type="ARBA" id="ARBA00022679"/>
    </source>
</evidence>
<reference evidence="11" key="1">
    <citation type="submission" date="2023-04" db="EMBL/GenBank/DDBJ databases">
        <title>Comparative genomic analysis of Cohnella hashimotonis sp. nov., isolated from the International Space Station.</title>
        <authorList>
            <person name="Venkateswaran K."/>
            <person name="Simpson A."/>
        </authorList>
    </citation>
    <scope>NUCLEOTIDE SEQUENCE</scope>
    <source>
        <strain evidence="11">F6_2S_P_1</strain>
    </source>
</reference>
<dbReference type="PANTHER" id="PTHR34220">
    <property type="entry name" value="SENSOR HISTIDINE KINASE YPDA"/>
    <property type="match status" value="1"/>
</dbReference>
<dbReference type="Pfam" id="PF02518">
    <property type="entry name" value="HATPase_c"/>
    <property type="match status" value="1"/>
</dbReference>
<evidence type="ECO:0000256" key="6">
    <source>
        <dbReference type="ARBA" id="ARBA00022777"/>
    </source>
</evidence>
<dbReference type="SMART" id="SM00304">
    <property type="entry name" value="HAMP"/>
    <property type="match status" value="1"/>
</dbReference>
<evidence type="ECO:0000256" key="1">
    <source>
        <dbReference type="ARBA" id="ARBA00004651"/>
    </source>
</evidence>
<dbReference type="EC" id="2.7.13.3" evidence="11"/>
<comment type="subcellular location">
    <subcellularLocation>
        <location evidence="1">Cell membrane</location>
        <topology evidence="1">Multi-pass membrane protein</topology>
    </subcellularLocation>
</comment>
<dbReference type="InterPro" id="IPR036890">
    <property type="entry name" value="HATPase_C_sf"/>
</dbReference>
<keyword evidence="2" id="KW-1003">Cell membrane</keyword>
<dbReference type="SUPFAM" id="SSF55874">
    <property type="entry name" value="ATPase domain of HSP90 chaperone/DNA topoisomerase II/histidine kinase"/>
    <property type="match status" value="1"/>
</dbReference>
<keyword evidence="7 9" id="KW-1133">Transmembrane helix</keyword>
<gene>
    <name evidence="11" type="ORF">KB449_26045</name>
</gene>
<dbReference type="InterPro" id="IPR050640">
    <property type="entry name" value="Bact_2-comp_sensor_kinase"/>
</dbReference>
<dbReference type="CDD" id="cd06225">
    <property type="entry name" value="HAMP"/>
    <property type="match status" value="1"/>
</dbReference>
<keyword evidence="8 9" id="KW-0472">Membrane</keyword>
<dbReference type="Proteomes" id="UP001161691">
    <property type="component" value="Unassembled WGS sequence"/>
</dbReference>
<dbReference type="GO" id="GO:0004673">
    <property type="term" value="F:protein histidine kinase activity"/>
    <property type="evidence" value="ECO:0007669"/>
    <property type="project" value="UniProtKB-EC"/>
</dbReference>
<dbReference type="InterPro" id="IPR033479">
    <property type="entry name" value="dCache_1"/>
</dbReference>
<keyword evidence="6 11" id="KW-0418">Kinase</keyword>
<keyword evidence="3" id="KW-0597">Phosphoprotein</keyword>
<feature type="transmembrane region" description="Helical" evidence="9">
    <location>
        <begin position="313"/>
        <end position="333"/>
    </location>
</feature>
<name>A0ABT6TNK9_9BACL</name>
<dbReference type="InterPro" id="IPR010559">
    <property type="entry name" value="Sig_transdc_His_kin_internal"/>
</dbReference>
<feature type="domain" description="HAMP" evidence="10">
    <location>
        <begin position="334"/>
        <end position="387"/>
    </location>
</feature>
<evidence type="ECO:0000313" key="11">
    <source>
        <dbReference type="EMBL" id="MDI4648442.1"/>
    </source>
</evidence>
<evidence type="ECO:0000259" key="10">
    <source>
        <dbReference type="PROSITE" id="PS50885"/>
    </source>
</evidence>
<feature type="transmembrane region" description="Helical" evidence="9">
    <location>
        <begin position="31"/>
        <end position="51"/>
    </location>
</feature>